<feature type="compositionally biased region" description="Acidic residues" evidence="1">
    <location>
        <begin position="140"/>
        <end position="151"/>
    </location>
</feature>
<keyword evidence="2" id="KW-0830">Ubiquinone</keyword>
<comment type="caution">
    <text evidence="2">The sequence shown here is derived from an EMBL/GenBank/DDBJ whole genome shotgun (WGS) entry which is preliminary data.</text>
</comment>
<feature type="region of interest" description="Disordered" evidence="1">
    <location>
        <begin position="130"/>
        <end position="151"/>
    </location>
</feature>
<dbReference type="Proteomes" id="UP000019335">
    <property type="component" value="Chromosome 3"/>
</dbReference>
<keyword evidence="3" id="KW-1185">Reference proteome</keyword>
<evidence type="ECO:0000256" key="1">
    <source>
        <dbReference type="SAM" id="MobiDB-lite"/>
    </source>
</evidence>
<dbReference type="PANTHER" id="PTHR40637">
    <property type="entry name" value="ESSS SUBUNIT OF NADH:UBIQUINONE OXIDOREDUCTASE (COMPLEX I) PROTEIN"/>
    <property type="match status" value="1"/>
</dbReference>
<dbReference type="OrthoDB" id="2147978at2759"/>
<sequence length="151" mass="16756">MLFAARSAATSALRRGLGHPQPHFVRHGARRMMGGGGHSPAPHPSQPKQAFLFNEGPGPRKVEMWEPITSTVYWSAFLILVVGLYNAPETRIQEWAAEEAEARLARIEEGKDVEYGHIYHKQLLTGGFVQHSAANADSPPEAEEEEEEEED</sequence>
<dbReference type="AlphaFoldDB" id="W7TQ70"/>
<evidence type="ECO:0000313" key="2">
    <source>
        <dbReference type="EMBL" id="EWM29270.1"/>
    </source>
</evidence>
<reference evidence="2 3" key="1">
    <citation type="journal article" date="2014" name="Mol. Plant">
        <title>Chromosome Scale Genome Assembly and Transcriptome Profiling of Nannochloropsis gaditana in Nitrogen Depletion.</title>
        <authorList>
            <person name="Corteggiani Carpinelli E."/>
            <person name="Telatin A."/>
            <person name="Vitulo N."/>
            <person name="Forcato C."/>
            <person name="D'Angelo M."/>
            <person name="Schiavon R."/>
            <person name="Vezzi A."/>
            <person name="Giacometti G.M."/>
            <person name="Morosinotto T."/>
            <person name="Valle G."/>
        </authorList>
    </citation>
    <scope>NUCLEOTIDE SEQUENCE [LARGE SCALE GENOMIC DNA]</scope>
    <source>
        <strain evidence="2 3">B-31</strain>
    </source>
</reference>
<gene>
    <name evidence="2" type="ORF">Naga_100029g30</name>
</gene>
<dbReference type="EMBL" id="AZIL01000174">
    <property type="protein sequence ID" value="EWM29270.1"/>
    <property type="molecule type" value="Genomic_DNA"/>
</dbReference>
<organism evidence="2 3">
    <name type="scientific">Nannochloropsis gaditana</name>
    <dbReference type="NCBI Taxonomy" id="72520"/>
    <lineage>
        <taxon>Eukaryota</taxon>
        <taxon>Sar</taxon>
        <taxon>Stramenopiles</taxon>
        <taxon>Ochrophyta</taxon>
        <taxon>Eustigmatophyceae</taxon>
        <taxon>Eustigmatales</taxon>
        <taxon>Monodopsidaceae</taxon>
        <taxon>Nannochloropsis</taxon>
    </lineage>
</organism>
<evidence type="ECO:0000313" key="3">
    <source>
        <dbReference type="Proteomes" id="UP000019335"/>
    </source>
</evidence>
<dbReference type="PANTHER" id="PTHR40637:SF1">
    <property type="entry name" value="ESSS SUBUNIT OF NADH:UBIQUINONE OXIDOREDUCTASE (COMPLEX I) PROTEIN"/>
    <property type="match status" value="1"/>
</dbReference>
<protein>
    <submittedName>
        <fullName evidence="2">NADH:ubiquinone oxidoreductase, ESSS subunit</fullName>
    </submittedName>
</protein>
<proteinExistence type="predicted"/>
<name>W7TQ70_9STRA</name>
<accession>W7TQ70</accession>